<dbReference type="GeneID" id="23864854"/>
<organism evidence="1 2">
    <name type="scientific">Trypanosoma brucei gambiense (strain MHOM/CI/86/DAL972)</name>
    <dbReference type="NCBI Taxonomy" id="679716"/>
    <lineage>
        <taxon>Eukaryota</taxon>
        <taxon>Discoba</taxon>
        <taxon>Euglenozoa</taxon>
        <taxon>Kinetoplastea</taxon>
        <taxon>Metakinetoplastina</taxon>
        <taxon>Trypanosomatida</taxon>
        <taxon>Trypanosomatidae</taxon>
        <taxon>Trypanosoma</taxon>
    </lineage>
</organism>
<sequence>MTPSLTGYHRCINDAERSSCSALNLRVNPQCSYDHRLPPYILPIFYSVPACKYRDKQFFPLLTLKKNLYHLHIYPRHKMTQFLSFIFSLFFFLTSLPPAPSQHSIETTDGTPVLATRRRKLGYPLNTFEC</sequence>
<dbReference type="EMBL" id="FN554973">
    <property type="protein sequence ID" value="CBH16527.1"/>
    <property type="molecule type" value="Genomic_DNA"/>
</dbReference>
<dbReference type="KEGG" id="tbg:TbgDal_X16270"/>
<dbReference type="Proteomes" id="UP000002316">
    <property type="component" value="Chromosome 10"/>
</dbReference>
<evidence type="ECO:0000313" key="1">
    <source>
        <dbReference type="EMBL" id="CBH16527.1"/>
    </source>
</evidence>
<reference evidence="2" key="1">
    <citation type="journal article" date="2010" name="PLoS Negl. Trop. Dis.">
        <title>The genome sequence of Trypanosoma brucei gambiense, causative agent of chronic human african trypanosomiasis.</title>
        <authorList>
            <person name="Jackson A.P."/>
            <person name="Sanders M."/>
            <person name="Berry A."/>
            <person name="McQuillan J."/>
            <person name="Aslett M.A."/>
            <person name="Quail M.A."/>
            <person name="Chukualim B."/>
            <person name="Capewell P."/>
            <person name="MacLeod A."/>
            <person name="Melville S.E."/>
            <person name="Gibson W."/>
            <person name="Barry J.D."/>
            <person name="Berriman M."/>
            <person name="Hertz-Fowler C."/>
        </authorList>
    </citation>
    <scope>NUCLEOTIDE SEQUENCE [LARGE SCALE GENOMIC DNA]</scope>
    <source>
        <strain evidence="2">MHOM/CI/86/DAL972</strain>
    </source>
</reference>
<protein>
    <submittedName>
        <fullName evidence="1">Uncharacterized protein</fullName>
    </submittedName>
</protein>
<gene>
    <name evidence="1" type="ORF">TbgDal_X16270</name>
</gene>
<name>C9ZZW9_TRYB9</name>
<evidence type="ECO:0000313" key="2">
    <source>
        <dbReference type="Proteomes" id="UP000002316"/>
    </source>
</evidence>
<proteinExistence type="predicted"/>
<dbReference type="RefSeq" id="XP_011778791.1">
    <property type="nucleotide sequence ID" value="XM_011780489.1"/>
</dbReference>
<dbReference type="AlphaFoldDB" id="C9ZZW9"/>
<accession>C9ZZW9</accession>